<dbReference type="EMBL" id="UINC01002566">
    <property type="protein sequence ID" value="SUZ98040.1"/>
    <property type="molecule type" value="Genomic_DNA"/>
</dbReference>
<reference evidence="2" key="1">
    <citation type="submission" date="2018-05" db="EMBL/GenBank/DDBJ databases">
        <authorList>
            <person name="Lanie J.A."/>
            <person name="Ng W.-L."/>
            <person name="Kazmierczak K.M."/>
            <person name="Andrzejewski T.M."/>
            <person name="Davidsen T.M."/>
            <person name="Wayne K.J."/>
            <person name="Tettelin H."/>
            <person name="Glass J.I."/>
            <person name="Rusch D."/>
            <person name="Podicherti R."/>
            <person name="Tsui H.-C.T."/>
            <person name="Winkler M.E."/>
        </authorList>
    </citation>
    <scope>NUCLEOTIDE SEQUENCE</scope>
</reference>
<feature type="non-terminal residue" evidence="2">
    <location>
        <position position="1"/>
    </location>
</feature>
<accession>A0A381S1W8</accession>
<feature type="transmembrane region" description="Helical" evidence="1">
    <location>
        <begin position="17"/>
        <end position="35"/>
    </location>
</feature>
<feature type="transmembrane region" description="Helical" evidence="1">
    <location>
        <begin position="47"/>
        <end position="71"/>
    </location>
</feature>
<sequence length="128" mass="13724">VTTVALVVGSLRGLHEGMAWVMVVGNGMAGAWALAAHRVGAMRGRALWWFTALVQVAIAVQVTMGVGMVAGQGIDPPQFHLFYGFVALITVGIVYSYRQSLRPHRHLLYGFAGLFLMGLGIRAMLVTA</sequence>
<feature type="transmembrane region" description="Helical" evidence="1">
    <location>
        <begin position="107"/>
        <end position="125"/>
    </location>
</feature>
<keyword evidence="1" id="KW-0812">Transmembrane</keyword>
<evidence type="ECO:0000256" key="1">
    <source>
        <dbReference type="SAM" id="Phobius"/>
    </source>
</evidence>
<feature type="transmembrane region" description="Helical" evidence="1">
    <location>
        <begin position="77"/>
        <end position="95"/>
    </location>
</feature>
<dbReference type="AlphaFoldDB" id="A0A381S1W8"/>
<name>A0A381S1W8_9ZZZZ</name>
<keyword evidence="1" id="KW-0472">Membrane</keyword>
<keyword evidence="1" id="KW-1133">Transmembrane helix</keyword>
<organism evidence="2">
    <name type="scientific">marine metagenome</name>
    <dbReference type="NCBI Taxonomy" id="408172"/>
    <lineage>
        <taxon>unclassified sequences</taxon>
        <taxon>metagenomes</taxon>
        <taxon>ecological metagenomes</taxon>
    </lineage>
</organism>
<gene>
    <name evidence="2" type="ORF">METZ01_LOCUS50894</name>
</gene>
<protein>
    <submittedName>
        <fullName evidence="2">Uncharacterized protein</fullName>
    </submittedName>
</protein>
<proteinExistence type="predicted"/>
<evidence type="ECO:0000313" key="2">
    <source>
        <dbReference type="EMBL" id="SUZ98040.1"/>
    </source>
</evidence>